<dbReference type="Proteomes" id="UP000176850">
    <property type="component" value="Unassembled WGS sequence"/>
</dbReference>
<name>A0A1F7GH83_9BACT</name>
<gene>
    <name evidence="3" type="ORF">A2799_03115</name>
</gene>
<dbReference type="GO" id="GO:0005576">
    <property type="term" value="C:extracellular region"/>
    <property type="evidence" value="ECO:0007669"/>
    <property type="project" value="UniProtKB-SubCell"/>
</dbReference>
<protein>
    <recommendedName>
        <fullName evidence="5">Peptidase M10 serralysin C-terminal domain-containing protein</fullName>
    </recommendedName>
</protein>
<reference evidence="3 4" key="1">
    <citation type="journal article" date="2016" name="Nat. Commun.">
        <title>Thousands of microbial genomes shed light on interconnected biogeochemical processes in an aquifer system.</title>
        <authorList>
            <person name="Anantharaman K."/>
            <person name="Brown C.T."/>
            <person name="Hug L.A."/>
            <person name="Sharon I."/>
            <person name="Castelle C.J."/>
            <person name="Probst A.J."/>
            <person name="Thomas B.C."/>
            <person name="Singh A."/>
            <person name="Wilkins M.J."/>
            <person name="Karaoz U."/>
            <person name="Brodie E.L."/>
            <person name="Williams K.H."/>
            <person name="Hubbard S.S."/>
            <person name="Banfield J.F."/>
        </authorList>
    </citation>
    <scope>NUCLEOTIDE SEQUENCE [LARGE SCALE GENOMIC DNA]</scope>
</reference>
<organism evidence="3 4">
    <name type="scientific">Candidatus Roizmanbacteria bacterium RIFCSPHIGHO2_01_FULL_39_24</name>
    <dbReference type="NCBI Taxonomy" id="1802032"/>
    <lineage>
        <taxon>Bacteria</taxon>
        <taxon>Candidatus Roizmaniibacteriota</taxon>
    </lineage>
</organism>
<evidence type="ECO:0000256" key="2">
    <source>
        <dbReference type="ARBA" id="ARBA00022525"/>
    </source>
</evidence>
<evidence type="ECO:0008006" key="5">
    <source>
        <dbReference type="Google" id="ProtNLM"/>
    </source>
</evidence>
<keyword evidence="2" id="KW-0964">Secreted</keyword>
<dbReference type="AlphaFoldDB" id="A0A1F7GH83"/>
<accession>A0A1F7GH83</accession>
<evidence type="ECO:0000313" key="4">
    <source>
        <dbReference type="Proteomes" id="UP000176850"/>
    </source>
</evidence>
<comment type="subcellular location">
    <subcellularLocation>
        <location evidence="1">Secreted</location>
    </subcellularLocation>
</comment>
<evidence type="ECO:0000313" key="3">
    <source>
        <dbReference type="EMBL" id="OGK18144.1"/>
    </source>
</evidence>
<dbReference type="PANTHER" id="PTHR38340:SF1">
    <property type="entry name" value="S-LAYER PROTEIN"/>
    <property type="match status" value="1"/>
</dbReference>
<dbReference type="EMBL" id="MFZH01000036">
    <property type="protein sequence ID" value="OGK18144.1"/>
    <property type="molecule type" value="Genomic_DNA"/>
</dbReference>
<sequence>MKKQIIKVLLAIVLIGGIMLFGQDKISSLFRPNYVEAIGDLFVNFGVPAGTPLFNINNMKPGDSITKTIIVKNEATSNRPVAIRGIKTNGLGNLEQTLDIVISKGGIDLYGGTTGTKTLANFFTDSAGPIGIPLNTLLPNQTDDYVITVTFKQSSGNEFQTTNVIFDIKIGIYVDIPAECAGISLSQIPIFGTRKADIIKGTAGNDLIVTFEGADVIHAGAGSDCIISGDGADVINAGDGHDAVVAGIGADVVNGDKGNDVISGGEGRDVINGQLGVDIADGGPHADVCHAETRIACDP</sequence>
<dbReference type="Gene3D" id="2.150.10.10">
    <property type="entry name" value="Serralysin-like metalloprotease, C-terminal"/>
    <property type="match status" value="2"/>
</dbReference>
<dbReference type="PRINTS" id="PR00313">
    <property type="entry name" value="CABNDNGRPT"/>
</dbReference>
<proteinExistence type="predicted"/>
<dbReference type="InterPro" id="IPR001343">
    <property type="entry name" value="Hemolysn_Ca-bd"/>
</dbReference>
<dbReference type="Pfam" id="PF00353">
    <property type="entry name" value="HemolysinCabind"/>
    <property type="match status" value="2"/>
</dbReference>
<dbReference type="GO" id="GO:0005509">
    <property type="term" value="F:calcium ion binding"/>
    <property type="evidence" value="ECO:0007669"/>
    <property type="project" value="InterPro"/>
</dbReference>
<dbReference type="InterPro" id="IPR050557">
    <property type="entry name" value="RTX_toxin/Mannuronan_C5-epim"/>
</dbReference>
<evidence type="ECO:0000256" key="1">
    <source>
        <dbReference type="ARBA" id="ARBA00004613"/>
    </source>
</evidence>
<dbReference type="PANTHER" id="PTHR38340">
    <property type="entry name" value="S-LAYER PROTEIN"/>
    <property type="match status" value="1"/>
</dbReference>
<dbReference type="InterPro" id="IPR011049">
    <property type="entry name" value="Serralysin-like_metalloprot_C"/>
</dbReference>
<dbReference type="SUPFAM" id="SSF51120">
    <property type="entry name" value="beta-Roll"/>
    <property type="match status" value="1"/>
</dbReference>
<comment type="caution">
    <text evidence="3">The sequence shown here is derived from an EMBL/GenBank/DDBJ whole genome shotgun (WGS) entry which is preliminary data.</text>
</comment>